<reference evidence="1 2" key="1">
    <citation type="journal article" date="2005" name="Int. J. Syst. Evol. Microbiol.">
        <title>Bacillus litoralis sp. nov., isolated from a tidal flat of the Yellow Sea in Korea.</title>
        <authorList>
            <person name="Yoon J.H."/>
            <person name="Oh T.K."/>
        </authorList>
    </citation>
    <scope>NUCLEOTIDE SEQUENCE [LARGE SCALE GENOMIC DNA]</scope>
    <source>
        <strain evidence="1 2">SW-211</strain>
    </source>
</reference>
<gene>
    <name evidence="1" type="ORF">FS935_05065</name>
</gene>
<dbReference type="EMBL" id="VOQF01000003">
    <property type="protein sequence ID" value="TXC91759.1"/>
    <property type="molecule type" value="Genomic_DNA"/>
</dbReference>
<protein>
    <submittedName>
        <fullName evidence="1">Uncharacterized protein</fullName>
    </submittedName>
</protein>
<dbReference type="InterPro" id="IPR038765">
    <property type="entry name" value="Papain-like_cys_pep_sf"/>
</dbReference>
<proteinExistence type="predicted"/>
<comment type="caution">
    <text evidence="1">The sequence shown here is derived from an EMBL/GenBank/DDBJ whole genome shotgun (WGS) entry which is preliminary data.</text>
</comment>
<keyword evidence="2" id="KW-1185">Reference proteome</keyword>
<accession>A0A5C6W7C1</accession>
<dbReference type="AlphaFoldDB" id="A0A5C6W7C1"/>
<dbReference type="Gene3D" id="3.90.1720.10">
    <property type="entry name" value="endopeptidase domain like (from Nostoc punctiforme)"/>
    <property type="match status" value="1"/>
</dbReference>
<dbReference type="PANTHER" id="PTHR47112">
    <property type="entry name" value="PX DOMAIN-CONTAINING PROTEIN"/>
    <property type="match status" value="1"/>
</dbReference>
<dbReference type="PANTHER" id="PTHR47112:SF1">
    <property type="entry name" value="PX DOMAIN-CONTAINING PROTEIN"/>
    <property type="match status" value="1"/>
</dbReference>
<dbReference type="SUPFAM" id="SSF54001">
    <property type="entry name" value="Cysteine proteinases"/>
    <property type="match status" value="1"/>
</dbReference>
<name>A0A5C6W7C1_9BACI</name>
<evidence type="ECO:0000313" key="1">
    <source>
        <dbReference type="EMBL" id="TXC91759.1"/>
    </source>
</evidence>
<sequence>MNSQSFNNLLPTLNTGDLILFSGKYSISKLVEKLEKSMWSHVGMVIRPDPKGEVYFFESTALTNLQDEWFHDNKTGPKVVKLLDRLKSYGQDVTPYEPPQYALRSLKLNHKIDQQKLYDYITEVHGIPNPNEWKMIEEVIEGRYLSITSKNIDYTCSRLIGETYKTLGIASFNMPLNGLMPSDFSSTGKIIIKDGNLEEEVLIDIKEYVGHM</sequence>
<dbReference type="RefSeq" id="WP_146946476.1">
    <property type="nucleotide sequence ID" value="NZ_VOQF01000003.1"/>
</dbReference>
<organism evidence="1 2">
    <name type="scientific">Metabacillus litoralis</name>
    <dbReference type="NCBI Taxonomy" id="152268"/>
    <lineage>
        <taxon>Bacteria</taxon>
        <taxon>Bacillati</taxon>
        <taxon>Bacillota</taxon>
        <taxon>Bacilli</taxon>
        <taxon>Bacillales</taxon>
        <taxon>Bacillaceae</taxon>
        <taxon>Metabacillus</taxon>
    </lineage>
</organism>
<dbReference type="OrthoDB" id="2080662at2"/>
<evidence type="ECO:0000313" key="2">
    <source>
        <dbReference type="Proteomes" id="UP000321363"/>
    </source>
</evidence>
<dbReference type="Proteomes" id="UP000321363">
    <property type="component" value="Unassembled WGS sequence"/>
</dbReference>